<dbReference type="AlphaFoldDB" id="A0AA38LH25"/>
<organism evidence="1 2">
    <name type="scientific">Taxus chinensis</name>
    <name type="common">Chinese yew</name>
    <name type="synonym">Taxus wallichiana var. chinensis</name>
    <dbReference type="NCBI Taxonomy" id="29808"/>
    <lineage>
        <taxon>Eukaryota</taxon>
        <taxon>Viridiplantae</taxon>
        <taxon>Streptophyta</taxon>
        <taxon>Embryophyta</taxon>
        <taxon>Tracheophyta</taxon>
        <taxon>Spermatophyta</taxon>
        <taxon>Pinopsida</taxon>
        <taxon>Pinidae</taxon>
        <taxon>Conifers II</taxon>
        <taxon>Cupressales</taxon>
        <taxon>Taxaceae</taxon>
        <taxon>Taxus</taxon>
    </lineage>
</organism>
<gene>
    <name evidence="1" type="ORF">KI387_016844</name>
</gene>
<accession>A0AA38LH25</accession>
<proteinExistence type="predicted"/>
<dbReference type="Proteomes" id="UP000824469">
    <property type="component" value="Unassembled WGS sequence"/>
</dbReference>
<dbReference type="EMBL" id="JAHRHJ020000003">
    <property type="protein sequence ID" value="KAH9322205.1"/>
    <property type="molecule type" value="Genomic_DNA"/>
</dbReference>
<protein>
    <submittedName>
        <fullName evidence="1">Uncharacterized protein</fullName>
    </submittedName>
</protein>
<feature type="non-terminal residue" evidence="1">
    <location>
        <position position="1"/>
    </location>
</feature>
<name>A0AA38LH25_TAXCH</name>
<keyword evidence="2" id="KW-1185">Reference proteome</keyword>
<evidence type="ECO:0000313" key="2">
    <source>
        <dbReference type="Proteomes" id="UP000824469"/>
    </source>
</evidence>
<comment type="caution">
    <text evidence="1">The sequence shown here is derived from an EMBL/GenBank/DDBJ whole genome shotgun (WGS) entry which is preliminary data.</text>
</comment>
<evidence type="ECO:0000313" key="1">
    <source>
        <dbReference type="EMBL" id="KAH9322205.1"/>
    </source>
</evidence>
<feature type="non-terminal residue" evidence="1">
    <location>
        <position position="76"/>
    </location>
</feature>
<sequence length="76" mass="9180">TWVRYSQTRRDHLMNICHRNQEESGLKLQERRQHSDDRLWKAKSLDCKAKTIFRFRQCDWPCRISLVLIVGFEGTS</sequence>
<reference evidence="1 2" key="1">
    <citation type="journal article" date="2021" name="Nat. Plants">
        <title>The Taxus genome provides insights into paclitaxel biosynthesis.</title>
        <authorList>
            <person name="Xiong X."/>
            <person name="Gou J."/>
            <person name="Liao Q."/>
            <person name="Li Y."/>
            <person name="Zhou Q."/>
            <person name="Bi G."/>
            <person name="Li C."/>
            <person name="Du R."/>
            <person name="Wang X."/>
            <person name="Sun T."/>
            <person name="Guo L."/>
            <person name="Liang H."/>
            <person name="Lu P."/>
            <person name="Wu Y."/>
            <person name="Zhang Z."/>
            <person name="Ro D.K."/>
            <person name="Shang Y."/>
            <person name="Huang S."/>
            <person name="Yan J."/>
        </authorList>
    </citation>
    <scope>NUCLEOTIDE SEQUENCE [LARGE SCALE GENOMIC DNA]</scope>
    <source>
        <strain evidence="1">Ta-2019</strain>
    </source>
</reference>